<keyword evidence="3" id="KW-1185">Reference proteome</keyword>
<protein>
    <submittedName>
        <fullName evidence="2">Uncharacterized protein</fullName>
    </submittedName>
</protein>
<evidence type="ECO:0000313" key="2">
    <source>
        <dbReference type="EMBL" id="EDK40531.2"/>
    </source>
</evidence>
<proteinExistence type="predicted"/>
<dbReference type="InParanoid" id="A5DMX8"/>
<evidence type="ECO:0000313" key="3">
    <source>
        <dbReference type="Proteomes" id="UP000001997"/>
    </source>
</evidence>
<dbReference type="OrthoDB" id="4078936at2759"/>
<feature type="signal peptide" evidence="1">
    <location>
        <begin position="1"/>
        <end position="19"/>
    </location>
</feature>
<keyword evidence="1" id="KW-0732">Signal</keyword>
<dbReference type="AlphaFoldDB" id="A5DMX8"/>
<organism evidence="2 3">
    <name type="scientific">Meyerozyma guilliermondii (strain ATCC 6260 / CBS 566 / DSM 6381 / JCM 1539 / NBRC 10279 / NRRL Y-324)</name>
    <name type="common">Yeast</name>
    <name type="synonym">Candida guilliermondii</name>
    <dbReference type="NCBI Taxonomy" id="294746"/>
    <lineage>
        <taxon>Eukaryota</taxon>
        <taxon>Fungi</taxon>
        <taxon>Dikarya</taxon>
        <taxon>Ascomycota</taxon>
        <taxon>Saccharomycotina</taxon>
        <taxon>Pichiomycetes</taxon>
        <taxon>Debaryomycetaceae</taxon>
        <taxon>Meyerozyma</taxon>
    </lineage>
</organism>
<sequence>MCELQILLVIVRIMMWVSAVKYKPSAVSATLRHLSHTTVSRSSFRTDSNVETDEISSSNDPWSPTLLSDTVYIRTPNSLRSHPLPGYRLSYSPLYEAPGSKYVAMMKRLTLSFAVLGCYGAKLFYESAQFDDLYALATLVGCWTPTAVVQYKTKDYVTRIFRLYSKDKPQTLENLVNDEKLILEKLNATGGRTYNCLVNVDSSLQLDKPPKWSRPYSSWKDIEPTTGKTRHFYVADDMGGVKMDRLWGIVEHNSGVDNGRYIK</sequence>
<name>A5DMX8_PICGU</name>
<dbReference type="RefSeq" id="XP_001482674.2">
    <property type="nucleotide sequence ID" value="XM_001482624.1"/>
</dbReference>
<evidence type="ECO:0000256" key="1">
    <source>
        <dbReference type="SAM" id="SignalP"/>
    </source>
</evidence>
<feature type="chain" id="PRO_5002681125" evidence="1">
    <location>
        <begin position="20"/>
        <end position="263"/>
    </location>
</feature>
<dbReference type="EMBL" id="CH408160">
    <property type="protein sequence ID" value="EDK40531.2"/>
    <property type="molecule type" value="Genomic_DNA"/>
</dbReference>
<reference evidence="2 3" key="1">
    <citation type="journal article" date="2009" name="Nature">
        <title>Evolution of pathogenicity and sexual reproduction in eight Candida genomes.</title>
        <authorList>
            <person name="Butler G."/>
            <person name="Rasmussen M.D."/>
            <person name="Lin M.F."/>
            <person name="Santos M.A."/>
            <person name="Sakthikumar S."/>
            <person name="Munro C.A."/>
            <person name="Rheinbay E."/>
            <person name="Grabherr M."/>
            <person name="Forche A."/>
            <person name="Reedy J.L."/>
            <person name="Agrafioti I."/>
            <person name="Arnaud M.B."/>
            <person name="Bates S."/>
            <person name="Brown A.J."/>
            <person name="Brunke S."/>
            <person name="Costanzo M.C."/>
            <person name="Fitzpatrick D.A."/>
            <person name="de Groot P.W."/>
            <person name="Harris D."/>
            <person name="Hoyer L.L."/>
            <person name="Hube B."/>
            <person name="Klis F.M."/>
            <person name="Kodira C."/>
            <person name="Lennard N."/>
            <person name="Logue M.E."/>
            <person name="Martin R."/>
            <person name="Neiman A.M."/>
            <person name="Nikolaou E."/>
            <person name="Quail M.A."/>
            <person name="Quinn J."/>
            <person name="Santos M.C."/>
            <person name="Schmitzberger F.F."/>
            <person name="Sherlock G."/>
            <person name="Shah P."/>
            <person name="Silverstein K.A."/>
            <person name="Skrzypek M.S."/>
            <person name="Soll D."/>
            <person name="Staggs R."/>
            <person name="Stansfield I."/>
            <person name="Stumpf M.P."/>
            <person name="Sudbery P.E."/>
            <person name="Srikantha T."/>
            <person name="Zeng Q."/>
            <person name="Berman J."/>
            <person name="Berriman M."/>
            <person name="Heitman J."/>
            <person name="Gow N.A."/>
            <person name="Lorenz M.C."/>
            <person name="Birren B.W."/>
            <person name="Kellis M."/>
            <person name="Cuomo C.A."/>
        </authorList>
    </citation>
    <scope>NUCLEOTIDE SEQUENCE [LARGE SCALE GENOMIC DNA]</scope>
    <source>
        <strain evidence="3">ATCC 6260 / CBS 566 / DSM 6381 / JCM 1539 / NBRC 10279 / NRRL Y-324</strain>
    </source>
</reference>
<dbReference type="eggNOG" id="ENOG502SAH4">
    <property type="taxonomic scope" value="Eukaryota"/>
</dbReference>
<dbReference type="OMA" id="VEHNSGV"/>
<dbReference type="VEuPathDB" id="FungiDB:PGUG_04629"/>
<dbReference type="KEGG" id="pgu:PGUG_04629"/>
<accession>A5DMX8</accession>
<dbReference type="GeneID" id="5124674"/>
<dbReference type="Proteomes" id="UP000001997">
    <property type="component" value="Unassembled WGS sequence"/>
</dbReference>
<gene>
    <name evidence="2" type="ORF">PGUG_04629</name>
</gene>
<dbReference type="HOGENOM" id="CLU_098734_0_0_1"/>